<dbReference type="SUPFAM" id="SSF46785">
    <property type="entry name" value="Winged helix' DNA-binding domain"/>
    <property type="match status" value="1"/>
</dbReference>
<dbReference type="InterPro" id="IPR001034">
    <property type="entry name" value="DeoR_HTH"/>
</dbReference>
<dbReference type="PANTHER" id="PTHR30363:SF4">
    <property type="entry name" value="GLYCEROL-3-PHOSPHATE REGULON REPRESSOR"/>
    <property type="match status" value="1"/>
</dbReference>
<keyword evidence="1" id="KW-0678">Repressor</keyword>
<feature type="domain" description="HTH deoR-type" evidence="4">
    <location>
        <begin position="3"/>
        <end position="58"/>
    </location>
</feature>
<dbReference type="PROSITE" id="PS51000">
    <property type="entry name" value="HTH_DEOR_2"/>
    <property type="match status" value="1"/>
</dbReference>
<dbReference type="Proteomes" id="UP000030021">
    <property type="component" value="Unassembled WGS sequence"/>
</dbReference>
<dbReference type="STRING" id="215743.ROSMUCSMR3_02707"/>
<dbReference type="RefSeq" id="WP_037275221.1">
    <property type="nucleotide sequence ID" value="NZ_KN293984.1"/>
</dbReference>
<dbReference type="InterPro" id="IPR037171">
    <property type="entry name" value="NagB/RpiA_transferase-like"/>
</dbReference>
<dbReference type="InterPro" id="IPR036390">
    <property type="entry name" value="WH_DNA-bd_sf"/>
</dbReference>
<dbReference type="SMART" id="SM01134">
    <property type="entry name" value="DeoRC"/>
    <property type="match status" value="1"/>
</dbReference>
<dbReference type="EMBL" id="AONH01000020">
    <property type="protein sequence ID" value="KGM86266.1"/>
    <property type="molecule type" value="Genomic_DNA"/>
</dbReference>
<reference evidence="5 6" key="1">
    <citation type="submission" date="2013-01" db="EMBL/GenBank/DDBJ databases">
        <authorList>
            <person name="Fiebig A."/>
            <person name="Goeker M."/>
            <person name="Klenk H.-P.P."/>
        </authorList>
    </citation>
    <scope>NUCLEOTIDE SEQUENCE [LARGE SCALE GENOMIC DNA]</scope>
    <source>
        <strain evidence="5 6">DSM 17069</strain>
    </source>
</reference>
<dbReference type="HOGENOM" id="CLU_060699_0_0_5"/>
<evidence type="ECO:0000256" key="3">
    <source>
        <dbReference type="ARBA" id="ARBA00023163"/>
    </source>
</evidence>
<dbReference type="PRINTS" id="PR00037">
    <property type="entry name" value="HTHLACR"/>
</dbReference>
<keyword evidence="3" id="KW-0804">Transcription</keyword>
<dbReference type="PATRIC" id="fig|1288298.3.peg.3838"/>
<dbReference type="InterPro" id="IPR050313">
    <property type="entry name" value="Carb_Metab_HTH_regulators"/>
</dbReference>
<dbReference type="OrthoDB" id="9814815at2"/>
<accession>A0A0A0HH10</accession>
<dbReference type="Gene3D" id="3.40.50.1360">
    <property type="match status" value="1"/>
</dbReference>
<dbReference type="Pfam" id="PF00455">
    <property type="entry name" value="DeoRC"/>
    <property type="match status" value="1"/>
</dbReference>
<gene>
    <name evidence="5" type="ORF">rosmuc_03829</name>
</gene>
<dbReference type="InterPro" id="IPR014036">
    <property type="entry name" value="DeoR-like_C"/>
</dbReference>
<dbReference type="Pfam" id="PF08220">
    <property type="entry name" value="HTH_DeoR"/>
    <property type="match status" value="1"/>
</dbReference>
<comment type="caution">
    <text evidence="5">The sequence shown here is derived from an EMBL/GenBank/DDBJ whole genome shotgun (WGS) entry which is preliminary data.</text>
</comment>
<sequence length="261" mass="28542">MSQSFRQPDILEIARAEGKVTVEDLAERFDVTVQTIRRDLTELANAGKLERVHGGAILPSGVSNILYEERRRLNEPAKAAIGRACAAAIPHDASVFLDIGTTTEAVARELMDHRNLMVVTNNMNVAQILLANKDCEIVVAGGALRRSDNGLVGNLTARTIENFKFDYAILGCSALDEDGDMLDFDIQEVVVGQTLLNRSREVFLVADHSKFQRSAPVRLGSIRDVDQVFTDRPLPAPLTESCVGWGTRVQVAGMPGKRQST</sequence>
<evidence type="ECO:0000256" key="1">
    <source>
        <dbReference type="ARBA" id="ARBA00022491"/>
    </source>
</evidence>
<proteinExistence type="predicted"/>
<dbReference type="PANTHER" id="PTHR30363">
    <property type="entry name" value="HTH-TYPE TRANSCRIPTIONAL REGULATOR SRLR-RELATED"/>
    <property type="match status" value="1"/>
</dbReference>
<organism evidence="5 6">
    <name type="scientific">Roseovarius mucosus DSM 17069</name>
    <dbReference type="NCBI Taxonomy" id="1288298"/>
    <lineage>
        <taxon>Bacteria</taxon>
        <taxon>Pseudomonadati</taxon>
        <taxon>Pseudomonadota</taxon>
        <taxon>Alphaproteobacteria</taxon>
        <taxon>Rhodobacterales</taxon>
        <taxon>Roseobacteraceae</taxon>
        <taxon>Roseovarius</taxon>
    </lineage>
</organism>
<name>A0A0A0HH10_9RHOB</name>
<dbReference type="AlphaFoldDB" id="A0A0A0HH10"/>
<dbReference type="SMART" id="SM00420">
    <property type="entry name" value="HTH_DEOR"/>
    <property type="match status" value="1"/>
</dbReference>
<evidence type="ECO:0000313" key="5">
    <source>
        <dbReference type="EMBL" id="KGM86266.1"/>
    </source>
</evidence>
<keyword evidence="2" id="KW-0805">Transcription regulation</keyword>
<dbReference type="Gene3D" id="1.10.10.10">
    <property type="entry name" value="Winged helix-like DNA-binding domain superfamily/Winged helix DNA-binding domain"/>
    <property type="match status" value="1"/>
</dbReference>
<dbReference type="InterPro" id="IPR036388">
    <property type="entry name" value="WH-like_DNA-bd_sf"/>
</dbReference>
<dbReference type="GO" id="GO:0003700">
    <property type="term" value="F:DNA-binding transcription factor activity"/>
    <property type="evidence" value="ECO:0007669"/>
    <property type="project" value="InterPro"/>
</dbReference>
<dbReference type="SUPFAM" id="SSF100950">
    <property type="entry name" value="NagB/RpiA/CoA transferase-like"/>
    <property type="match status" value="1"/>
</dbReference>
<evidence type="ECO:0000256" key="2">
    <source>
        <dbReference type="ARBA" id="ARBA00023015"/>
    </source>
</evidence>
<evidence type="ECO:0000313" key="6">
    <source>
        <dbReference type="Proteomes" id="UP000030021"/>
    </source>
</evidence>
<protein>
    <submittedName>
        <fullName evidence="5">Transcriptional regulator, DeoR family</fullName>
    </submittedName>
</protein>
<evidence type="ECO:0000259" key="4">
    <source>
        <dbReference type="PROSITE" id="PS51000"/>
    </source>
</evidence>
<dbReference type="eggNOG" id="COG1349">
    <property type="taxonomic scope" value="Bacteria"/>
</dbReference>